<protein>
    <submittedName>
        <fullName evidence="1">MFS general substrate transporter</fullName>
    </submittedName>
</protein>
<organism evidence="1 2">
    <name type="scientific">Lindgomyces ingoldianus</name>
    <dbReference type="NCBI Taxonomy" id="673940"/>
    <lineage>
        <taxon>Eukaryota</taxon>
        <taxon>Fungi</taxon>
        <taxon>Dikarya</taxon>
        <taxon>Ascomycota</taxon>
        <taxon>Pezizomycotina</taxon>
        <taxon>Dothideomycetes</taxon>
        <taxon>Pleosporomycetidae</taxon>
        <taxon>Pleosporales</taxon>
        <taxon>Lindgomycetaceae</taxon>
        <taxon>Lindgomyces</taxon>
    </lineage>
</organism>
<accession>A0ACB6R854</accession>
<dbReference type="Proteomes" id="UP000799755">
    <property type="component" value="Unassembled WGS sequence"/>
</dbReference>
<name>A0ACB6R854_9PLEO</name>
<gene>
    <name evidence="1" type="ORF">BDR25DRAFT_322639</name>
</gene>
<keyword evidence="2" id="KW-1185">Reference proteome</keyword>
<sequence>MSGVKLHILIFGLAVAVFLTALDMSVITTANPKITEKFHSTEDIGWYTSAYMLTLCSLQPLSGKLYANFSLKWAFLTFFFIFEFGTLLSAAATSSNMLIIGRAIAGSGSAGLMSGTLSILAVIVTLRLRPMYTGVLYSLFGVATIAGPLVGGGFTEHVSWRWVFYINLPVGAVTIFALVFVFNPPVRAVEEAGISERIKRLDIIGAILFIPGIVMILIALQWGGVSYPWSSARIIGLFVGAGVILVIFAVWEWRRGDEAMLPPSILLQRTVLSGSLCAMFAMGAQIILGVWLPEWFQAVKGVSPTTSGVNLLPTMLGQVVSSIISGTLITKLGYYNPWLLVGTALMSISSGLFTTFDAGTSNSKWIGYQVIYGLGTGMFMTTPLVAVQAVLDAAKTPIGISTVTFFQMFGGALFAGISQTIFNERLVKELVKDVPGVDVGKLLAAGTTAIRSAVTPEQLPGVIQSYNSAILSPFYLGAAITATAWCFAWGPEWVSVKGKNLMVAEGA</sequence>
<proteinExistence type="predicted"/>
<dbReference type="EMBL" id="MU003496">
    <property type="protein sequence ID" value="KAF2475439.1"/>
    <property type="molecule type" value="Genomic_DNA"/>
</dbReference>
<comment type="caution">
    <text evidence="1">The sequence shown here is derived from an EMBL/GenBank/DDBJ whole genome shotgun (WGS) entry which is preliminary data.</text>
</comment>
<evidence type="ECO:0000313" key="1">
    <source>
        <dbReference type="EMBL" id="KAF2475439.1"/>
    </source>
</evidence>
<evidence type="ECO:0000313" key="2">
    <source>
        <dbReference type="Proteomes" id="UP000799755"/>
    </source>
</evidence>
<reference evidence="1" key="1">
    <citation type="journal article" date="2020" name="Stud. Mycol.">
        <title>101 Dothideomycetes genomes: a test case for predicting lifestyles and emergence of pathogens.</title>
        <authorList>
            <person name="Haridas S."/>
            <person name="Albert R."/>
            <person name="Binder M."/>
            <person name="Bloem J."/>
            <person name="Labutti K."/>
            <person name="Salamov A."/>
            <person name="Andreopoulos B."/>
            <person name="Baker S."/>
            <person name="Barry K."/>
            <person name="Bills G."/>
            <person name="Bluhm B."/>
            <person name="Cannon C."/>
            <person name="Castanera R."/>
            <person name="Culley D."/>
            <person name="Daum C."/>
            <person name="Ezra D."/>
            <person name="Gonzalez J."/>
            <person name="Henrissat B."/>
            <person name="Kuo A."/>
            <person name="Liang C."/>
            <person name="Lipzen A."/>
            <person name="Lutzoni F."/>
            <person name="Magnuson J."/>
            <person name="Mondo S."/>
            <person name="Nolan M."/>
            <person name="Ohm R."/>
            <person name="Pangilinan J."/>
            <person name="Park H.-J."/>
            <person name="Ramirez L."/>
            <person name="Alfaro M."/>
            <person name="Sun H."/>
            <person name="Tritt A."/>
            <person name="Yoshinaga Y."/>
            <person name="Zwiers L.-H."/>
            <person name="Turgeon B."/>
            <person name="Goodwin S."/>
            <person name="Spatafora J."/>
            <person name="Crous P."/>
            <person name="Grigoriev I."/>
        </authorList>
    </citation>
    <scope>NUCLEOTIDE SEQUENCE</scope>
    <source>
        <strain evidence="1">ATCC 200398</strain>
    </source>
</reference>